<evidence type="ECO:0000313" key="2">
    <source>
        <dbReference type="Proteomes" id="UP000509568"/>
    </source>
</evidence>
<accession>A0A7D5HSL8</accession>
<name>A0A7D5HSL8_9PSED</name>
<dbReference type="KEGG" id="pez:HWQ56_00830"/>
<organism evidence="1 2">
    <name type="scientific">Pseudomonas eucalypticola</name>
    <dbReference type="NCBI Taxonomy" id="2599595"/>
    <lineage>
        <taxon>Bacteria</taxon>
        <taxon>Pseudomonadati</taxon>
        <taxon>Pseudomonadota</taxon>
        <taxon>Gammaproteobacteria</taxon>
        <taxon>Pseudomonadales</taxon>
        <taxon>Pseudomonadaceae</taxon>
        <taxon>Pseudomonas</taxon>
    </lineage>
</organism>
<gene>
    <name evidence="1" type="ORF">HWQ56_00830</name>
</gene>
<protein>
    <submittedName>
        <fullName evidence="1">Uncharacterized protein</fullName>
    </submittedName>
</protein>
<dbReference type="EMBL" id="CP056030">
    <property type="protein sequence ID" value="QKZ07568.1"/>
    <property type="molecule type" value="Genomic_DNA"/>
</dbReference>
<sequence>MTSDGEVGSRDDPRITIEHNKAVVEHWNETGYDSSRPVRNDFYNDTDNMSIRLRSANSSDGAKMLQDGVRYQQDVGLDYN</sequence>
<proteinExistence type="predicted"/>
<dbReference type="Proteomes" id="UP000509568">
    <property type="component" value="Chromosome"/>
</dbReference>
<evidence type="ECO:0000313" key="1">
    <source>
        <dbReference type="EMBL" id="QKZ07568.1"/>
    </source>
</evidence>
<keyword evidence="2" id="KW-1185">Reference proteome</keyword>
<dbReference type="AlphaFoldDB" id="A0A7D5HSL8"/>
<reference evidence="1 2" key="1">
    <citation type="submission" date="2020-06" db="EMBL/GenBank/DDBJ databases">
        <title>Pseudomonas eucalypticola sp. nov., an endophyte of Eucalyptus dunnii leaves with biocontrol ability of eucalyptus leaf blight.</title>
        <authorList>
            <person name="Liu Y."/>
            <person name="Song Z."/>
            <person name="Zeng H."/>
            <person name="Lu M."/>
            <person name="Wang X."/>
            <person name="Lian X."/>
            <person name="Zhang Q."/>
        </authorList>
    </citation>
    <scope>NUCLEOTIDE SEQUENCE [LARGE SCALE GENOMIC DNA]</scope>
    <source>
        <strain evidence="1 2">NP-1</strain>
    </source>
</reference>